<dbReference type="SUPFAM" id="SSF56327">
    <property type="entry name" value="LDH C-terminal domain-like"/>
    <property type="match status" value="1"/>
</dbReference>
<evidence type="ECO:0000313" key="9">
    <source>
        <dbReference type="Proteomes" id="UP001314181"/>
    </source>
</evidence>
<keyword evidence="9" id="KW-1185">Reference proteome</keyword>
<feature type="binding site" evidence="5">
    <location>
        <begin position="118"/>
        <end position="120"/>
    </location>
    <ligand>
        <name>NAD(+)</name>
        <dbReference type="ChEBI" id="CHEBI:57540"/>
    </ligand>
</feature>
<evidence type="ECO:0000256" key="2">
    <source>
        <dbReference type="ARBA" id="ARBA00022532"/>
    </source>
</evidence>
<dbReference type="InterPro" id="IPR036291">
    <property type="entry name" value="NAD(P)-bd_dom_sf"/>
</dbReference>
<dbReference type="InterPro" id="IPR001557">
    <property type="entry name" value="L-lactate/malate_DH"/>
</dbReference>
<dbReference type="InterPro" id="IPR001236">
    <property type="entry name" value="Lactate/malate_DH_N"/>
</dbReference>
<proteinExistence type="inferred from homology"/>
<comment type="caution">
    <text evidence="8">The sequence shown here is derived from an EMBL/GenBank/DDBJ whole genome shotgun (WGS) entry which is preliminary data.</text>
</comment>
<dbReference type="HAMAP" id="MF_00487">
    <property type="entry name" value="Malate_dehydrog_3"/>
    <property type="match status" value="1"/>
</dbReference>
<feature type="binding site" evidence="5">
    <location>
        <position position="88"/>
    </location>
    <ligand>
        <name>substrate</name>
    </ligand>
</feature>
<dbReference type="NCBIfam" id="NF004863">
    <property type="entry name" value="PRK06223.1"/>
    <property type="match status" value="1"/>
</dbReference>
<dbReference type="EC" id="1.1.1.37" evidence="5"/>
<dbReference type="PIRSF" id="PIRSF000102">
    <property type="entry name" value="Lac_mal_DH"/>
    <property type="match status" value="1"/>
</dbReference>
<dbReference type="Proteomes" id="UP001314181">
    <property type="component" value="Unassembled WGS sequence"/>
</dbReference>
<dbReference type="Gene3D" id="3.40.50.720">
    <property type="entry name" value="NAD(P)-binding Rossmann-like Domain"/>
    <property type="match status" value="1"/>
</dbReference>
<dbReference type="Pfam" id="PF02866">
    <property type="entry name" value="Ldh_1_C"/>
    <property type="match status" value="1"/>
</dbReference>
<comment type="similarity">
    <text evidence="5">Belongs to the LDH/MDH superfamily. MDH type 3 family.</text>
</comment>
<gene>
    <name evidence="5 8" type="primary">mdh</name>
    <name evidence="8" type="ORF">CAXC1_20018</name>
</gene>
<feature type="binding site" evidence="5">
    <location>
        <position position="95"/>
    </location>
    <ligand>
        <name>NAD(+)</name>
        <dbReference type="ChEBI" id="CHEBI:57540"/>
    </ligand>
</feature>
<evidence type="ECO:0000256" key="1">
    <source>
        <dbReference type="ARBA" id="ARBA00003966"/>
    </source>
</evidence>
<dbReference type="PANTHER" id="PTHR43128:SF16">
    <property type="entry name" value="L-LACTATE DEHYDROGENASE"/>
    <property type="match status" value="1"/>
</dbReference>
<organism evidence="8 9">
    <name type="scientific">Candidatus Xenohaliotis californiensis</name>
    <dbReference type="NCBI Taxonomy" id="84677"/>
    <lineage>
        <taxon>Bacteria</taxon>
        <taxon>Pseudomonadati</taxon>
        <taxon>Pseudomonadota</taxon>
        <taxon>Alphaproteobacteria</taxon>
        <taxon>Rickettsiales</taxon>
        <taxon>Anaplasmataceae</taxon>
        <taxon>Candidatus Xenohaliotis</taxon>
    </lineage>
</organism>
<protein>
    <recommendedName>
        <fullName evidence="5">Malate dehydrogenase</fullName>
        <ecNumber evidence="5">1.1.1.37</ecNumber>
    </recommendedName>
</protein>
<comment type="function">
    <text evidence="1 5">Catalyzes the reversible oxidation of malate to oxaloacetate.</text>
</comment>
<dbReference type="PRINTS" id="PR00086">
    <property type="entry name" value="LLDHDRGNASE"/>
</dbReference>
<sequence>MNKKISLIGSGQIGGTIAQIMATKSMGEIVLVDIAVGMPQGKALDISQMIAISKSNARISGHNDYTNINNSDVIIVTAGIPRKPGMSRSDLVEINSSIISEISKEIKHRAPNAFVIIITNPLDAMTWTALKITKFQSNKIVGMAGVLDSARFASFLSAELNVDISSIKAMVLGGHGDSMLPLPKYTTISGIPIASFIKNNFITQEKLDNIIQRTRNAGAEIVNLLKTGSAFYAPAAAAIVMAEAYLYDKKQIVPATTYLKGEYGRNNLCIGVPVIIGAKGVEKIIELELTAKEKDMFNKSADDVEELINTIKI</sequence>
<dbReference type="InterPro" id="IPR015955">
    <property type="entry name" value="Lactate_DH/Glyco_Ohase_4_C"/>
</dbReference>
<comment type="catalytic activity">
    <reaction evidence="5">
        <text>(S)-malate + NAD(+) = oxaloacetate + NADH + H(+)</text>
        <dbReference type="Rhea" id="RHEA:21432"/>
        <dbReference type="ChEBI" id="CHEBI:15378"/>
        <dbReference type="ChEBI" id="CHEBI:15589"/>
        <dbReference type="ChEBI" id="CHEBI:16452"/>
        <dbReference type="ChEBI" id="CHEBI:57540"/>
        <dbReference type="ChEBI" id="CHEBI:57945"/>
        <dbReference type="EC" id="1.1.1.37"/>
    </reaction>
</comment>
<feature type="binding site" evidence="5">
    <location>
        <position position="82"/>
    </location>
    <ligand>
        <name>substrate</name>
    </ligand>
</feature>
<evidence type="ECO:0000259" key="7">
    <source>
        <dbReference type="Pfam" id="PF02866"/>
    </source>
</evidence>
<dbReference type="Pfam" id="PF00056">
    <property type="entry name" value="Ldh_1_N"/>
    <property type="match status" value="1"/>
</dbReference>
<dbReference type="RefSeq" id="WP_338364059.1">
    <property type="nucleotide sequence ID" value="NZ_CAWVOK010000022.1"/>
</dbReference>
<keyword evidence="3 5" id="KW-0560">Oxidoreductase</keyword>
<feature type="domain" description="Lactate/malate dehydrogenase N-terminal" evidence="6">
    <location>
        <begin position="4"/>
        <end position="142"/>
    </location>
</feature>
<dbReference type="Gene3D" id="3.90.110.10">
    <property type="entry name" value="Lactate dehydrogenase/glycoside hydrolase, family 4, C-terminal"/>
    <property type="match status" value="1"/>
</dbReference>
<reference evidence="8 9" key="1">
    <citation type="submission" date="2024-01" db="EMBL/GenBank/DDBJ databases">
        <authorList>
            <person name="Kunselman E."/>
        </authorList>
    </citation>
    <scope>NUCLEOTIDE SEQUENCE [LARGE SCALE GENOMIC DNA]</scope>
    <source>
        <strain evidence="8">2 abalone samples</strain>
    </source>
</reference>
<evidence type="ECO:0000313" key="8">
    <source>
        <dbReference type="EMBL" id="CAK8163076.1"/>
    </source>
</evidence>
<dbReference type="NCBIfam" id="TIGR01763">
    <property type="entry name" value="MalateDH_bact"/>
    <property type="match status" value="1"/>
</dbReference>
<dbReference type="CDD" id="cd01339">
    <property type="entry name" value="LDH-like_MDH"/>
    <property type="match status" value="1"/>
</dbReference>
<dbReference type="PANTHER" id="PTHR43128">
    <property type="entry name" value="L-2-HYDROXYCARBOXYLATE DEHYDROGENASE (NAD(P)(+))"/>
    <property type="match status" value="1"/>
</dbReference>
<evidence type="ECO:0000256" key="3">
    <source>
        <dbReference type="ARBA" id="ARBA00023002"/>
    </source>
</evidence>
<keyword evidence="2 5" id="KW-0816">Tricarboxylic acid cycle</keyword>
<dbReference type="InterPro" id="IPR022383">
    <property type="entry name" value="Lactate/malate_DH_C"/>
</dbReference>
<feature type="binding site" evidence="5">
    <location>
        <position position="33"/>
    </location>
    <ligand>
        <name>NAD(+)</name>
        <dbReference type="ChEBI" id="CHEBI:57540"/>
    </ligand>
</feature>
<feature type="binding site" evidence="5">
    <location>
        <position position="120"/>
    </location>
    <ligand>
        <name>substrate</name>
    </ligand>
</feature>
<feature type="binding site" evidence="5">
    <location>
        <begin position="9"/>
        <end position="14"/>
    </location>
    <ligand>
        <name>NAD(+)</name>
        <dbReference type="ChEBI" id="CHEBI:57540"/>
    </ligand>
</feature>
<evidence type="ECO:0000256" key="5">
    <source>
        <dbReference type="HAMAP-Rule" id="MF_00487"/>
    </source>
</evidence>
<feature type="domain" description="Lactate/malate dehydrogenase C-terminal" evidence="7">
    <location>
        <begin position="147"/>
        <end position="310"/>
    </location>
</feature>
<evidence type="ECO:0000259" key="6">
    <source>
        <dbReference type="Pfam" id="PF00056"/>
    </source>
</evidence>
<dbReference type="GO" id="GO:0030060">
    <property type="term" value="F:L-malate dehydrogenase (NAD+) activity"/>
    <property type="evidence" value="ECO:0007669"/>
    <property type="project" value="UniProtKB-EC"/>
</dbReference>
<keyword evidence="4 5" id="KW-0520">NAD</keyword>
<dbReference type="InterPro" id="IPR011275">
    <property type="entry name" value="Malate_DH_type3"/>
</dbReference>
<feature type="binding site" evidence="5">
    <location>
        <position position="151"/>
    </location>
    <ligand>
        <name>substrate</name>
    </ligand>
</feature>
<feature type="active site" description="Proton acceptor" evidence="5">
    <location>
        <position position="175"/>
    </location>
</feature>
<accession>A0ABM9N891</accession>
<evidence type="ECO:0000256" key="4">
    <source>
        <dbReference type="ARBA" id="ARBA00023027"/>
    </source>
</evidence>
<dbReference type="EMBL" id="CAWVOK010000022">
    <property type="protein sequence ID" value="CAK8163076.1"/>
    <property type="molecule type" value="Genomic_DNA"/>
</dbReference>
<name>A0ABM9N891_9RICK</name>
<dbReference type="SUPFAM" id="SSF51735">
    <property type="entry name" value="NAD(P)-binding Rossmann-fold domains"/>
    <property type="match status" value="1"/>
</dbReference>